<dbReference type="STRING" id="98765.A0A2R6S4G1"/>
<dbReference type="Pfam" id="PF06644">
    <property type="entry name" value="ATP11"/>
    <property type="match status" value="1"/>
</dbReference>
<organism evidence="6 7">
    <name type="scientific">Hermanssonia centrifuga</name>
    <dbReference type="NCBI Taxonomy" id="98765"/>
    <lineage>
        <taxon>Eukaryota</taxon>
        <taxon>Fungi</taxon>
        <taxon>Dikarya</taxon>
        <taxon>Basidiomycota</taxon>
        <taxon>Agaricomycotina</taxon>
        <taxon>Agaricomycetes</taxon>
        <taxon>Polyporales</taxon>
        <taxon>Meruliaceae</taxon>
        <taxon>Hermanssonia</taxon>
    </lineage>
</organism>
<gene>
    <name evidence="6" type="ORF">PHLCEN_2v1025</name>
</gene>
<evidence type="ECO:0000313" key="7">
    <source>
        <dbReference type="Proteomes" id="UP000186601"/>
    </source>
</evidence>
<feature type="region of interest" description="Disordered" evidence="5">
    <location>
        <begin position="252"/>
        <end position="289"/>
    </location>
</feature>
<keyword evidence="4" id="KW-0496">Mitochondrion</keyword>
<dbReference type="AlphaFoldDB" id="A0A2R6S4G1"/>
<evidence type="ECO:0000313" key="6">
    <source>
        <dbReference type="EMBL" id="PSS37152.1"/>
    </source>
</evidence>
<dbReference type="OrthoDB" id="16535at2759"/>
<name>A0A2R6S4G1_9APHY</name>
<evidence type="ECO:0000256" key="5">
    <source>
        <dbReference type="SAM" id="MobiDB-lite"/>
    </source>
</evidence>
<dbReference type="Proteomes" id="UP000186601">
    <property type="component" value="Unassembled WGS sequence"/>
</dbReference>
<comment type="similarity">
    <text evidence="2">Belongs to the ATP11 family.</text>
</comment>
<feature type="compositionally biased region" description="Low complexity" evidence="5">
    <location>
        <begin position="259"/>
        <end position="276"/>
    </location>
</feature>
<evidence type="ECO:0000256" key="4">
    <source>
        <dbReference type="ARBA" id="ARBA00023128"/>
    </source>
</evidence>
<dbReference type="InterPro" id="IPR010591">
    <property type="entry name" value="ATP11"/>
</dbReference>
<keyword evidence="3" id="KW-0809">Transit peptide</keyword>
<comment type="caution">
    <text evidence="6">The sequence shown here is derived from an EMBL/GenBank/DDBJ whole genome shotgun (WGS) entry which is preliminary data.</text>
</comment>
<evidence type="ECO:0000256" key="3">
    <source>
        <dbReference type="ARBA" id="ARBA00022946"/>
    </source>
</evidence>
<proteinExistence type="inferred from homology"/>
<dbReference type="PANTHER" id="PTHR13126">
    <property type="entry name" value="CHAPERONE ATP11"/>
    <property type="match status" value="1"/>
</dbReference>
<keyword evidence="7" id="KW-1185">Reference proteome</keyword>
<protein>
    <submittedName>
        <fullName evidence="6">Uncharacterized protein</fullName>
    </submittedName>
</protein>
<evidence type="ECO:0000256" key="1">
    <source>
        <dbReference type="ARBA" id="ARBA00004173"/>
    </source>
</evidence>
<dbReference type="GO" id="GO:0033615">
    <property type="term" value="P:mitochondrial proton-transporting ATP synthase complex assembly"/>
    <property type="evidence" value="ECO:0007669"/>
    <property type="project" value="TreeGrafter"/>
</dbReference>
<reference evidence="6 7" key="1">
    <citation type="submission" date="2018-02" db="EMBL/GenBank/DDBJ databases">
        <title>Genome sequence of the basidiomycete white-rot fungus Phlebia centrifuga.</title>
        <authorList>
            <person name="Granchi Z."/>
            <person name="Peng M."/>
            <person name="de Vries R.P."/>
            <person name="Hilden K."/>
            <person name="Makela M.R."/>
            <person name="Grigoriev I."/>
            <person name="Riley R."/>
        </authorList>
    </citation>
    <scope>NUCLEOTIDE SEQUENCE [LARGE SCALE GENOMIC DNA]</scope>
    <source>
        <strain evidence="6 7">FBCC195</strain>
    </source>
</reference>
<feature type="compositionally biased region" description="Basic and acidic residues" evidence="5">
    <location>
        <begin position="65"/>
        <end position="79"/>
    </location>
</feature>
<dbReference type="PANTHER" id="PTHR13126:SF0">
    <property type="entry name" value="ATP SYNTHASE MITOCHONDRIAL F1 COMPLEX ASSEMBLY FACTOR 1"/>
    <property type="match status" value="1"/>
</dbReference>
<dbReference type="GO" id="GO:0005739">
    <property type="term" value="C:mitochondrion"/>
    <property type="evidence" value="ECO:0007669"/>
    <property type="project" value="UniProtKB-SubCell"/>
</dbReference>
<comment type="subcellular location">
    <subcellularLocation>
        <location evidence="1">Mitochondrion</location>
    </subcellularLocation>
</comment>
<evidence type="ECO:0000256" key="2">
    <source>
        <dbReference type="ARBA" id="ARBA00009116"/>
    </source>
</evidence>
<dbReference type="EMBL" id="MLYV02000081">
    <property type="protein sequence ID" value="PSS37152.1"/>
    <property type="molecule type" value="Genomic_DNA"/>
</dbReference>
<feature type="region of interest" description="Disordered" evidence="5">
    <location>
        <begin position="52"/>
        <end position="79"/>
    </location>
</feature>
<sequence>MYRPLFSASHSAQFERLPRENAALMDWNHQVGRGGKGFGEIWATYGDVVNSHRTRQDDPPDYEEHDFGDIRHEKDSSSSHDRLITSQVYGLRALENKEGFTNAQSLLNIVENLMNILYLYLAHVSGSPVAPLLGFASVVMTLSKTVLYWAQEYYCGGCSVGHNDFMTLLVYWVIPNGYARLAIQQGRQSRWFSKGSLWQNDLPPASQRIDYQTKYAEKLQKKANEEGISTSELFERKREQEKARRREQLIAQAAKENQPSTPASTPSSGASSSAAPLRPPPVRKDNSPVKPLATLLNLDKLLQTPHTAEQISLLWTAYHGSRSGGTGRGFLCATIPVDIYEKMASIASRYPTFVIAVPRDGAQVGEKGAEDQKAYEFYFLQWDFHGSPAEPRPSNDLDDLFAKPKPSTNPQTSTILFTPLQEYKLRTSFATPYLVLTHYTDLAKSHGVVLLRGEITPSTGNSGTAGRYMLPQQDAQLLAVGAQKFYLWNDGSGQGEREALLKTFHENPKDFKWEDLLKHTEFSG</sequence>
<accession>A0A2R6S4G1</accession>